<name>A0A182SE43_9DIPT</name>
<dbReference type="AlphaFoldDB" id="A0A182SE43"/>
<reference evidence="3" key="1">
    <citation type="submission" date="2013-09" db="EMBL/GenBank/DDBJ databases">
        <title>The Genome Sequence of Anopheles maculatus species B.</title>
        <authorList>
            <consortium name="The Broad Institute Genomics Platform"/>
            <person name="Neafsey D.E."/>
            <person name="Besansky N."/>
            <person name="Howell P."/>
            <person name="Walton C."/>
            <person name="Young S.K."/>
            <person name="Zeng Q."/>
            <person name="Gargeya S."/>
            <person name="Fitzgerald M."/>
            <person name="Haas B."/>
            <person name="Abouelleil A."/>
            <person name="Allen A.W."/>
            <person name="Alvarado L."/>
            <person name="Arachchi H.M."/>
            <person name="Berlin A.M."/>
            <person name="Chapman S.B."/>
            <person name="Gainer-Dewar J."/>
            <person name="Goldberg J."/>
            <person name="Griggs A."/>
            <person name="Gujja S."/>
            <person name="Hansen M."/>
            <person name="Howarth C."/>
            <person name="Imamovic A."/>
            <person name="Ireland A."/>
            <person name="Larimer J."/>
            <person name="McCowan C."/>
            <person name="Murphy C."/>
            <person name="Pearson M."/>
            <person name="Poon T.W."/>
            <person name="Priest M."/>
            <person name="Roberts A."/>
            <person name="Saif S."/>
            <person name="Shea T."/>
            <person name="Sisk P."/>
            <person name="Sykes S."/>
            <person name="Wortman J."/>
            <person name="Nusbaum C."/>
            <person name="Birren B."/>
        </authorList>
    </citation>
    <scope>NUCLEOTIDE SEQUENCE [LARGE SCALE GENOMIC DNA]</scope>
    <source>
        <strain evidence="3">maculatus3</strain>
    </source>
</reference>
<sequence length="466" mass="49041">GSTGEDDEDEGRLTAEEQQQQQHTENTWLSATAASDQTGVTSLQPLRMIVPNEADSCFDFGLEAESPSSPVEECEYTRLIETATATPTGLPSLATTTAAVNDPATIVQAPESGYVCSSPCSTPQGSAASSHSSSSDCQFYDPDSSDQEQRSVSGCEYYDCPIVPGGVGLRSTGTGPYSTTTTTGDSVQRDPNRTVHEDTLIAHAKPTVAATSTNNSNPFNAPLSLSSQTANGHVPGYTTTCTLADSDSCSESLPPSQSTESNNSTFTGMSSNSNSTLQDVTMEPLDDQTGSDMPDSAAYSSAVPHRMGNGHAIMPRGTVINADTELGLLSHGLKYEDDAEGQHGDDHGAAAVGDGPSSTATHGATIQLAEVEKILHDCTQNHQEEDDDDRKHHGGGGRRATMSSGDEDEEESKPQRIRRCSSLKTGKTPPGTPGRNKSVRFADVLGLDLTDVRTFMDEVPKVPQSA</sequence>
<reference evidence="2" key="2">
    <citation type="submission" date="2020-05" db="UniProtKB">
        <authorList>
            <consortium name="EnsemblMetazoa"/>
        </authorList>
    </citation>
    <scope>IDENTIFICATION</scope>
    <source>
        <strain evidence="2">maculatus3</strain>
    </source>
</reference>
<feature type="compositionally biased region" description="Acidic residues" evidence="1">
    <location>
        <begin position="1"/>
        <end position="10"/>
    </location>
</feature>
<keyword evidence="3" id="KW-1185">Reference proteome</keyword>
<dbReference type="EnsemblMetazoa" id="AMAM004931-RA">
    <property type="protein sequence ID" value="AMAM004931-PA"/>
    <property type="gene ID" value="AMAM004931"/>
</dbReference>
<protein>
    <submittedName>
        <fullName evidence="2">Uncharacterized protein</fullName>
    </submittedName>
</protein>
<feature type="region of interest" description="Disordered" evidence="1">
    <location>
        <begin position="245"/>
        <end position="277"/>
    </location>
</feature>
<feature type="region of interest" description="Disordered" evidence="1">
    <location>
        <begin position="117"/>
        <end position="151"/>
    </location>
</feature>
<accession>A0A182SE43</accession>
<proteinExistence type="predicted"/>
<dbReference type="Proteomes" id="UP000075901">
    <property type="component" value="Unassembled WGS sequence"/>
</dbReference>
<feature type="compositionally biased region" description="Basic and acidic residues" evidence="1">
    <location>
        <begin position="337"/>
        <end position="348"/>
    </location>
</feature>
<dbReference type="VEuPathDB" id="VectorBase:AMAM004931"/>
<evidence type="ECO:0000313" key="2">
    <source>
        <dbReference type="EnsemblMetazoa" id="AMAM004931-PA"/>
    </source>
</evidence>
<organism evidence="2 3">
    <name type="scientific">Anopheles maculatus</name>
    <dbReference type="NCBI Taxonomy" id="74869"/>
    <lineage>
        <taxon>Eukaryota</taxon>
        <taxon>Metazoa</taxon>
        <taxon>Ecdysozoa</taxon>
        <taxon>Arthropoda</taxon>
        <taxon>Hexapoda</taxon>
        <taxon>Insecta</taxon>
        <taxon>Pterygota</taxon>
        <taxon>Neoptera</taxon>
        <taxon>Endopterygota</taxon>
        <taxon>Diptera</taxon>
        <taxon>Nematocera</taxon>
        <taxon>Culicoidea</taxon>
        <taxon>Culicidae</taxon>
        <taxon>Anophelinae</taxon>
        <taxon>Anopheles</taxon>
        <taxon>Anopheles maculatus group</taxon>
    </lineage>
</organism>
<feature type="compositionally biased region" description="Low complexity" evidence="1">
    <location>
        <begin position="171"/>
        <end position="186"/>
    </location>
</feature>
<feature type="region of interest" description="Disordered" evidence="1">
    <location>
        <begin position="337"/>
        <end position="361"/>
    </location>
</feature>
<feature type="compositionally biased region" description="Polar residues" evidence="1">
    <location>
        <begin position="23"/>
        <end position="35"/>
    </location>
</feature>
<feature type="region of interest" description="Disordered" evidence="1">
    <location>
        <begin position="171"/>
        <end position="191"/>
    </location>
</feature>
<feature type="region of interest" description="Disordered" evidence="1">
    <location>
        <begin position="1"/>
        <end position="35"/>
    </location>
</feature>
<evidence type="ECO:0000313" key="3">
    <source>
        <dbReference type="Proteomes" id="UP000075901"/>
    </source>
</evidence>
<feature type="compositionally biased region" description="Low complexity" evidence="1">
    <location>
        <begin position="126"/>
        <end position="135"/>
    </location>
</feature>
<feature type="region of interest" description="Disordered" evidence="1">
    <location>
        <begin position="382"/>
        <end position="439"/>
    </location>
</feature>
<evidence type="ECO:0000256" key="1">
    <source>
        <dbReference type="SAM" id="MobiDB-lite"/>
    </source>
</evidence>